<feature type="domain" description="DUF3887" evidence="2">
    <location>
        <begin position="122"/>
        <end position="212"/>
    </location>
</feature>
<name>G7I208_9CORY</name>
<feature type="region of interest" description="Disordered" evidence="1">
    <location>
        <begin position="26"/>
        <end position="45"/>
    </location>
</feature>
<dbReference type="InterPro" id="IPR024981">
    <property type="entry name" value="DUF3887"/>
</dbReference>
<accession>G7I208</accession>
<dbReference type="RefSeq" id="WP_006823896.1">
    <property type="nucleotide sequence ID" value="NZ_CAFW01000105.1"/>
</dbReference>
<comment type="caution">
    <text evidence="3">The sequence shown here is derived from an EMBL/GenBank/DDBJ whole genome shotgun (WGS) entry which is preliminary data.</text>
</comment>
<reference evidence="3 4" key="1">
    <citation type="journal article" date="2012" name="J. Bacteriol.">
        <title>Genome Sequence of Corynebacterium casei UCMA 3821, Isolated from a Smear-Ripened Cheese.</title>
        <authorList>
            <person name="Monnet C."/>
            <person name="Loux V."/>
            <person name="Bento P."/>
            <person name="Gibrat J.F."/>
            <person name="Straub C."/>
            <person name="Bonnarme P."/>
            <person name="Landaud S."/>
            <person name="Irlinger F."/>
        </authorList>
    </citation>
    <scope>NUCLEOTIDE SEQUENCE [LARGE SCALE GENOMIC DNA]</scope>
    <source>
        <strain evidence="3 4">UCMA 3821</strain>
    </source>
</reference>
<protein>
    <recommendedName>
        <fullName evidence="2">DUF3887 domain-containing protein</fullName>
    </recommendedName>
</protein>
<sequence>MGNQRGHQLADRITRIAALLADELSATEPTATPDQAAGKNSRSDVTHALATARSLQALADESLAHLVTDARDRGITWQTIGDALGISRQAAFQRFGTPIDPRTGKAMNKPTDDAQRAALSKAEAFLADLTAHRWEDAAAQLGPVIGAHLDAEGLAATWAQVASLGGALEQRLPADTVGLADGITVVEQHLAFEAADLVARISYNADGSMAGLWFVPADQALTERPSA</sequence>
<proteinExistence type="predicted"/>
<dbReference type="AlphaFoldDB" id="G7I208"/>
<evidence type="ECO:0000313" key="4">
    <source>
        <dbReference type="Proteomes" id="UP000004840"/>
    </source>
</evidence>
<evidence type="ECO:0000313" key="3">
    <source>
        <dbReference type="EMBL" id="CCE56473.1"/>
    </source>
</evidence>
<dbReference type="Proteomes" id="UP000004840">
    <property type="component" value="Unassembled WGS sequence"/>
</dbReference>
<dbReference type="Gene3D" id="3.10.450.590">
    <property type="match status" value="1"/>
</dbReference>
<organism evidence="3 4">
    <name type="scientific">Corynebacterium casei UCMA 3821</name>
    <dbReference type="NCBI Taxonomy" id="1110505"/>
    <lineage>
        <taxon>Bacteria</taxon>
        <taxon>Bacillati</taxon>
        <taxon>Actinomycetota</taxon>
        <taxon>Actinomycetes</taxon>
        <taxon>Mycobacteriales</taxon>
        <taxon>Corynebacteriaceae</taxon>
        <taxon>Corynebacterium</taxon>
    </lineage>
</organism>
<dbReference type="EMBL" id="CAFW01000105">
    <property type="protein sequence ID" value="CCE56473.1"/>
    <property type="molecule type" value="Genomic_DNA"/>
</dbReference>
<gene>
    <name evidence="3" type="ORF">CCAS_15170</name>
</gene>
<dbReference type="Pfam" id="PF13026">
    <property type="entry name" value="DUF3887"/>
    <property type="match status" value="1"/>
</dbReference>
<evidence type="ECO:0000259" key="2">
    <source>
        <dbReference type="Pfam" id="PF13026"/>
    </source>
</evidence>
<evidence type="ECO:0000256" key="1">
    <source>
        <dbReference type="SAM" id="MobiDB-lite"/>
    </source>
</evidence>